<name>A0ABM9W0W8_9FIRM</name>
<reference evidence="1 2" key="1">
    <citation type="submission" date="2016-01" db="EMBL/GenBank/DDBJ databases">
        <authorList>
            <person name="Brown R."/>
        </authorList>
    </citation>
    <scope>NUCLEOTIDE SEQUENCE [LARGE SCALE GENOMIC DNA]</scope>
    <source>
        <strain evidence="1">Sporomusa sphaeroides DSM 2875</strain>
    </source>
</reference>
<comment type="caution">
    <text evidence="1">The sequence shown here is derived from an EMBL/GenBank/DDBJ whole genome shotgun (WGS) entry which is preliminary data.</text>
</comment>
<keyword evidence="2" id="KW-1185">Reference proteome</keyword>
<organism evidence="1 2">
    <name type="scientific">Sporomusa sphaeroides DSM 2875</name>
    <dbReference type="NCBI Taxonomy" id="1337886"/>
    <lineage>
        <taxon>Bacteria</taxon>
        <taxon>Bacillati</taxon>
        <taxon>Bacillota</taxon>
        <taxon>Negativicutes</taxon>
        <taxon>Selenomonadales</taxon>
        <taxon>Sporomusaceae</taxon>
        <taxon>Sporomusa</taxon>
    </lineage>
</organism>
<dbReference type="Proteomes" id="UP000245702">
    <property type="component" value="Unassembled WGS sequence"/>
</dbReference>
<accession>A0ABM9W0W8</accession>
<sequence length="42" mass="4648">MIKVTLKNGDILEFNGACVEAQGRSFCFFVALYFCEAKCPSP</sequence>
<protein>
    <submittedName>
        <fullName evidence="1">Uncharacterized protein</fullName>
    </submittedName>
</protein>
<dbReference type="RefSeq" id="WP_269147947.1">
    <property type="nucleotide sequence ID" value="NZ_CP146991.1"/>
</dbReference>
<evidence type="ECO:0000313" key="2">
    <source>
        <dbReference type="Proteomes" id="UP000245702"/>
    </source>
</evidence>
<dbReference type="EMBL" id="FCOW01000006">
    <property type="protein sequence ID" value="CVK18803.1"/>
    <property type="molecule type" value="Genomic_DNA"/>
</dbReference>
<evidence type="ECO:0000313" key="1">
    <source>
        <dbReference type="EMBL" id="CVK18803.1"/>
    </source>
</evidence>
<proteinExistence type="predicted"/>
<gene>
    <name evidence="1" type="ORF">SSPH_01447</name>
</gene>